<dbReference type="NCBIfam" id="NF004347">
    <property type="entry name" value="PRK05728.1-4"/>
    <property type="match status" value="1"/>
</dbReference>
<dbReference type="GO" id="GO:0032298">
    <property type="term" value="P:positive regulation of DNA-templated DNA replication initiation"/>
    <property type="evidence" value="ECO:0007669"/>
    <property type="project" value="TreeGrafter"/>
</dbReference>
<organism evidence="1 2">
    <name type="scientific">Hansschlegelia zhihuaiae</name>
    <dbReference type="NCBI Taxonomy" id="405005"/>
    <lineage>
        <taxon>Bacteria</taxon>
        <taxon>Pseudomonadati</taxon>
        <taxon>Pseudomonadota</taxon>
        <taxon>Alphaproteobacteria</taxon>
        <taxon>Hyphomicrobiales</taxon>
        <taxon>Methylopilaceae</taxon>
        <taxon>Hansschlegelia</taxon>
    </lineage>
</organism>
<evidence type="ECO:0000313" key="1">
    <source>
        <dbReference type="EMBL" id="RXF74765.1"/>
    </source>
</evidence>
<dbReference type="GO" id="GO:0006260">
    <property type="term" value="P:DNA replication"/>
    <property type="evidence" value="ECO:0007669"/>
    <property type="project" value="InterPro"/>
</dbReference>
<reference evidence="1 2" key="1">
    <citation type="submission" date="2018-12" db="EMBL/GenBank/DDBJ databases">
        <title>bacterium Hansschlegelia zhihuaiae S113.</title>
        <authorList>
            <person name="He J."/>
        </authorList>
    </citation>
    <scope>NUCLEOTIDE SEQUENCE [LARGE SCALE GENOMIC DNA]</scope>
    <source>
        <strain evidence="1 2">S 113</strain>
    </source>
</reference>
<proteinExistence type="predicted"/>
<dbReference type="RefSeq" id="WP_128776416.1">
    <property type="nucleotide sequence ID" value="NZ_RYFI01000003.1"/>
</dbReference>
<dbReference type="SUPFAM" id="SSF102400">
    <property type="entry name" value="DNA polymerase III chi subunit"/>
    <property type="match status" value="1"/>
</dbReference>
<protein>
    <submittedName>
        <fullName evidence="1">DNA polymerase III subunit chi</fullName>
    </submittedName>
</protein>
<dbReference type="Gene3D" id="3.40.50.10110">
    <property type="entry name" value="DNA polymerase III subunit chi"/>
    <property type="match status" value="1"/>
</dbReference>
<name>A0A4Q0MMQ3_9HYPH</name>
<dbReference type="Proteomes" id="UP000289708">
    <property type="component" value="Unassembled WGS sequence"/>
</dbReference>
<dbReference type="PANTHER" id="PTHR38767">
    <property type="entry name" value="DNA POLYMERASE III SUBUNIT CHI"/>
    <property type="match status" value="1"/>
</dbReference>
<gene>
    <name evidence="1" type="ORF">EK403_05150</name>
</gene>
<dbReference type="EMBL" id="RYFI01000003">
    <property type="protein sequence ID" value="RXF74765.1"/>
    <property type="molecule type" value="Genomic_DNA"/>
</dbReference>
<keyword evidence="2" id="KW-1185">Reference proteome</keyword>
<dbReference type="AlphaFoldDB" id="A0A4Q0MMQ3"/>
<dbReference type="GO" id="GO:0003677">
    <property type="term" value="F:DNA binding"/>
    <property type="evidence" value="ECO:0007669"/>
    <property type="project" value="InterPro"/>
</dbReference>
<evidence type="ECO:0000313" key="2">
    <source>
        <dbReference type="Proteomes" id="UP000289708"/>
    </source>
</evidence>
<dbReference type="GO" id="GO:0003887">
    <property type="term" value="F:DNA-directed DNA polymerase activity"/>
    <property type="evidence" value="ECO:0007669"/>
    <property type="project" value="InterPro"/>
</dbReference>
<dbReference type="OrthoDB" id="9795973at2"/>
<dbReference type="PANTHER" id="PTHR38767:SF1">
    <property type="entry name" value="DNA POLYMERASE III SUBUNIT CHI"/>
    <property type="match status" value="1"/>
</dbReference>
<dbReference type="InterPro" id="IPR036768">
    <property type="entry name" value="PolIII_chi_sf"/>
</dbReference>
<accession>A0A4Q0MMQ3</accession>
<comment type="caution">
    <text evidence="1">The sequence shown here is derived from an EMBL/GenBank/DDBJ whole genome shotgun (WGS) entry which is preliminary data.</text>
</comment>
<dbReference type="InterPro" id="IPR007459">
    <property type="entry name" value="DNA_pol3_chi"/>
</dbReference>
<dbReference type="Pfam" id="PF04364">
    <property type="entry name" value="DNA_pol3_chi"/>
    <property type="match status" value="1"/>
</dbReference>
<sequence>MTEILFYHLTSQPLDRALPALLEKCLGRNWRVVVQATGPDRVSALDDALWTTSDESFLPHGADADGSEEPVWLTTTDQNPNGAAVRVLVDGAEPPDLGAYERALVMFDGHDAEALDAARTQWKALKAQGHTVTYWRQGDDGRWKREA</sequence>